<dbReference type="EMBL" id="AMFJ01028953">
    <property type="protein sequence ID" value="EKD44158.1"/>
    <property type="molecule type" value="Genomic_DNA"/>
</dbReference>
<dbReference type="GO" id="GO:0005524">
    <property type="term" value="F:ATP binding"/>
    <property type="evidence" value="ECO:0007669"/>
    <property type="project" value="InterPro"/>
</dbReference>
<gene>
    <name evidence="2" type="ORF">ACD_71C00222G0017</name>
</gene>
<dbReference type="SUPFAM" id="SSF52540">
    <property type="entry name" value="P-loop containing nucleoside triphosphate hydrolases"/>
    <property type="match status" value="1"/>
</dbReference>
<dbReference type="GO" id="GO:0016887">
    <property type="term" value="F:ATP hydrolysis activity"/>
    <property type="evidence" value="ECO:0007669"/>
    <property type="project" value="InterPro"/>
</dbReference>
<dbReference type="AlphaFoldDB" id="K1ZID6"/>
<evidence type="ECO:0000259" key="1">
    <source>
        <dbReference type="Pfam" id="PF00004"/>
    </source>
</evidence>
<dbReference type="Pfam" id="PF00004">
    <property type="entry name" value="AAA"/>
    <property type="match status" value="1"/>
</dbReference>
<proteinExistence type="predicted"/>
<feature type="domain" description="ATPase AAA-type core" evidence="1">
    <location>
        <begin position="2"/>
        <end position="72"/>
    </location>
</feature>
<accession>K1ZID6</accession>
<sequence>MIILYGPPGVGKLTIAKKLAAKTNYKLFHNHLTTDLMTSFFDIWSDTFNVALDKLRNFLITIAADSNLDIIFTFVYENGIKDTQLRQYIDIYESRGGEVHLIQITASLKALNSRIQEPDRKAYLKLYGTDALKSYLSKINPFLEVPGRNNLFIDNTKLSADEAAEKILEYLKFLSNTSN</sequence>
<comment type="caution">
    <text evidence="2">The sequence shown here is derived from an EMBL/GenBank/DDBJ whole genome shotgun (WGS) entry which is preliminary data.</text>
</comment>
<protein>
    <recommendedName>
        <fullName evidence="1">ATPase AAA-type core domain-containing protein</fullName>
    </recommendedName>
</protein>
<dbReference type="InterPro" id="IPR027417">
    <property type="entry name" value="P-loop_NTPase"/>
</dbReference>
<dbReference type="Gene3D" id="3.40.50.300">
    <property type="entry name" value="P-loop containing nucleotide triphosphate hydrolases"/>
    <property type="match status" value="1"/>
</dbReference>
<organism evidence="2">
    <name type="scientific">uncultured bacterium</name>
    <name type="common">gcode 4</name>
    <dbReference type="NCBI Taxonomy" id="1234023"/>
    <lineage>
        <taxon>Bacteria</taxon>
        <taxon>environmental samples</taxon>
    </lineage>
</organism>
<dbReference type="InterPro" id="IPR003959">
    <property type="entry name" value="ATPase_AAA_core"/>
</dbReference>
<name>K1ZID6_9BACT</name>
<reference evidence="2" key="1">
    <citation type="journal article" date="2012" name="Science">
        <title>Fermentation, hydrogen, and sulfur metabolism in multiple uncultivated bacterial phyla.</title>
        <authorList>
            <person name="Wrighton K.C."/>
            <person name="Thomas B.C."/>
            <person name="Sharon I."/>
            <person name="Miller C.S."/>
            <person name="Castelle C.J."/>
            <person name="VerBerkmoes N.C."/>
            <person name="Wilkins M.J."/>
            <person name="Hettich R.L."/>
            <person name="Lipton M.S."/>
            <person name="Williams K.H."/>
            <person name="Long P.E."/>
            <person name="Banfield J.F."/>
        </authorList>
    </citation>
    <scope>NUCLEOTIDE SEQUENCE [LARGE SCALE GENOMIC DNA]</scope>
</reference>
<evidence type="ECO:0000313" key="2">
    <source>
        <dbReference type="EMBL" id="EKD44158.1"/>
    </source>
</evidence>